<name>A0A1T3ICX4_ELIME</name>
<dbReference type="Gene3D" id="1.25.40.10">
    <property type="entry name" value="Tetratricopeptide repeat domain"/>
    <property type="match status" value="7"/>
</dbReference>
<protein>
    <recommendedName>
        <fullName evidence="4">Outer membrane lipoprotein BamD-like domain-containing protein</fullName>
    </recommendedName>
</protein>
<dbReference type="PANTHER" id="PTHR23082">
    <property type="entry name" value="TRANSCRIPTION INITIATION FACTOR IIIC TFIIIC , POLYPEPTIDE 3-RELATED"/>
    <property type="match status" value="1"/>
</dbReference>
<comment type="caution">
    <text evidence="5">The sequence shown here is derived from an EMBL/GenBank/DDBJ whole genome shotgun (WGS) entry which is preliminary data.</text>
</comment>
<dbReference type="InterPro" id="IPR011990">
    <property type="entry name" value="TPR-like_helical_dom_sf"/>
</dbReference>
<dbReference type="OrthoDB" id="9814448at2"/>
<dbReference type="GO" id="GO:0000127">
    <property type="term" value="C:transcription factor TFIIIC complex"/>
    <property type="evidence" value="ECO:0007669"/>
    <property type="project" value="TreeGrafter"/>
</dbReference>
<dbReference type="GO" id="GO:0006383">
    <property type="term" value="P:transcription by RNA polymerase III"/>
    <property type="evidence" value="ECO:0007669"/>
    <property type="project" value="InterPro"/>
</dbReference>
<dbReference type="Pfam" id="PF13432">
    <property type="entry name" value="TPR_16"/>
    <property type="match status" value="2"/>
</dbReference>
<feature type="chain" id="PRO_5030034728" description="Outer membrane lipoprotein BamD-like domain-containing protein" evidence="3">
    <location>
        <begin position="22"/>
        <end position="989"/>
    </location>
</feature>
<evidence type="ECO:0000259" key="4">
    <source>
        <dbReference type="Pfam" id="PF13525"/>
    </source>
</evidence>
<feature type="signal peptide" evidence="3">
    <location>
        <begin position="1"/>
        <end position="21"/>
    </location>
</feature>
<feature type="repeat" description="TPR" evidence="2">
    <location>
        <begin position="319"/>
        <end position="352"/>
    </location>
</feature>
<evidence type="ECO:0000313" key="6">
    <source>
        <dbReference type="Proteomes" id="UP000188947"/>
    </source>
</evidence>
<feature type="repeat" description="TPR" evidence="2">
    <location>
        <begin position="610"/>
        <end position="643"/>
    </location>
</feature>
<reference evidence="5 6" key="1">
    <citation type="submission" date="2016-11" db="EMBL/GenBank/DDBJ databases">
        <title>Genome sequence and comparative genomic analysis of clinical strain Elizabethkingia meningoseptica 61421 PRCM.</title>
        <authorList>
            <person name="Wang M."/>
            <person name="Hu S."/>
            <person name="Cao L."/>
            <person name="Jiang T."/>
            <person name="Zhou Y."/>
            <person name="Ming D."/>
        </authorList>
    </citation>
    <scope>NUCLEOTIDE SEQUENCE [LARGE SCALE GENOMIC DNA]</scope>
    <source>
        <strain evidence="5 6">61421 PRCM</strain>
    </source>
</reference>
<dbReference type="AlphaFoldDB" id="A0A1T3ICX4"/>
<gene>
    <name evidence="5" type="ORF">BMF97_07620</name>
</gene>
<dbReference type="InterPro" id="IPR019734">
    <property type="entry name" value="TPR_rpt"/>
</dbReference>
<dbReference type="InterPro" id="IPR039340">
    <property type="entry name" value="Tfc4/TFIIIC-102/Sfc4"/>
</dbReference>
<accession>A0A1T3ICX4</accession>
<proteinExistence type="predicted"/>
<keyword evidence="6" id="KW-1185">Reference proteome</keyword>
<dbReference type="Pfam" id="PF13525">
    <property type="entry name" value="YfiO"/>
    <property type="match status" value="1"/>
</dbReference>
<dbReference type="eggNOG" id="COG0457">
    <property type="taxonomic scope" value="Bacteria"/>
</dbReference>
<dbReference type="EMBL" id="MPOG01000008">
    <property type="protein sequence ID" value="OOH96209.1"/>
    <property type="molecule type" value="Genomic_DNA"/>
</dbReference>
<dbReference type="Pfam" id="PF13174">
    <property type="entry name" value="TPR_6"/>
    <property type="match status" value="1"/>
</dbReference>
<keyword evidence="1 3" id="KW-0732">Signal</keyword>
<evidence type="ECO:0000256" key="3">
    <source>
        <dbReference type="SAM" id="SignalP"/>
    </source>
</evidence>
<dbReference type="eggNOG" id="COG4105">
    <property type="taxonomic scope" value="Bacteria"/>
</dbReference>
<dbReference type="eggNOG" id="COG2976">
    <property type="taxonomic scope" value="Bacteria"/>
</dbReference>
<dbReference type="SMART" id="SM00028">
    <property type="entry name" value="TPR"/>
    <property type="match status" value="11"/>
</dbReference>
<dbReference type="SUPFAM" id="SSF48452">
    <property type="entry name" value="TPR-like"/>
    <property type="match status" value="4"/>
</dbReference>
<dbReference type="InterPro" id="IPR039565">
    <property type="entry name" value="BamD-like"/>
</dbReference>
<evidence type="ECO:0000256" key="1">
    <source>
        <dbReference type="ARBA" id="ARBA00022729"/>
    </source>
</evidence>
<evidence type="ECO:0000256" key="2">
    <source>
        <dbReference type="PROSITE-ProRule" id="PRU00339"/>
    </source>
</evidence>
<dbReference type="PANTHER" id="PTHR23082:SF0">
    <property type="entry name" value="GENERAL TRANSCRIPTION FACTOR 3C POLYPEPTIDE 3"/>
    <property type="match status" value="1"/>
</dbReference>
<organism evidence="5 6">
    <name type="scientific">Elizabethkingia meningoseptica</name>
    <name type="common">Chryseobacterium meningosepticum</name>
    <dbReference type="NCBI Taxonomy" id="238"/>
    <lineage>
        <taxon>Bacteria</taxon>
        <taxon>Pseudomonadati</taxon>
        <taxon>Bacteroidota</taxon>
        <taxon>Flavobacteriia</taxon>
        <taxon>Flavobacteriales</taxon>
        <taxon>Weeksellaceae</taxon>
        <taxon>Elizabethkingia</taxon>
    </lineage>
</organism>
<dbReference type="STRING" id="238.BBD35_14490"/>
<keyword evidence="2" id="KW-0802">TPR repeat</keyword>
<evidence type="ECO:0000313" key="5">
    <source>
        <dbReference type="EMBL" id="OOH96209.1"/>
    </source>
</evidence>
<dbReference type="RefSeq" id="WP_070904994.1">
    <property type="nucleotide sequence ID" value="NZ_CP016378.1"/>
</dbReference>
<dbReference type="PROSITE" id="PS50005">
    <property type="entry name" value="TPR"/>
    <property type="match status" value="2"/>
</dbReference>
<dbReference type="Proteomes" id="UP000188947">
    <property type="component" value="Unassembled WGS sequence"/>
</dbReference>
<feature type="domain" description="Outer membrane lipoprotein BamD-like" evidence="4">
    <location>
        <begin position="470"/>
        <end position="615"/>
    </location>
</feature>
<sequence length="989" mass="112198">MSPKNILIYAGIFGAVTPVFAQQSAFFNNREEYRTSLSEKLYQNKIYKAAQYEFARQYFYQNPEGAKKEASLFYDNIIGVILNQNHSEEGLEAFTKEYPKSAYFALANGPLADYYIAKKDFPKALESLKKVNQYNLSKEENTQYILKLGYAKFMTGDTKGAIEALEEAYNNANEDGKNDVAYMLGHLQYAEGNTEKAFQYFDSIKNNPKYAKTIRPYYVQLYFNEKNYDKAIEEGKALLNENISKDYGVEVNKIIGESYFMKKDYASAYPYLKTYLNSKSVPSESDLYEIGFVAAQLKKHDEAVGYYNQLISSQSPLAQNAYYQLGNAYLETGRKREALSAFRSASQMNYDAKVQQLAYEQYAKLGYDIGNPFESNSQVLQNYITKYPNAGNLQEMKGLLVKSYLYSGNYKETLSAIKKLGNQSAETSKLEQEAAFLLGTEEFNKGNFTEAETLFEYSLKYNYNKEFNARAQYWMGQSQYQMGDYSSATETLQKLYNSRADFEEKQQLPYDLAYAYFKNKKFQDAQKYFKQYLQNPKAEFKNDAELRLADTHYANNELNDAIAIYDKNTDATDYTQFQKAMSLGFKGDSEAKIAALKKLIADYKNSEYADDAQYEIGVAYASDERYAEANDYFNQVIKSSQDKDLVANASIYRAQNYADLGQADKAIAEFKKLGETYKGTAYADKVVAAAKSVYLKNGDTAAYQSFATAVGVKISSSELDEINLSTAQKLYANKDYKGAISYYEKYLTQRPTGGKLYQAQYELGESYYQTKNTTKAVLILTEVANAQNDYQEDAQVRLAQLYIAQNNSSEAKKYLQNLVNSSNAGIKNYAITEMMKISVDADDFSQAEKYADQILANPKNAASVKEQAQIIKARSLMKRGNDNDAKKAYTALEKSANPEVAAEALYAKAYYQNKGKAFKSSNETIFKLSNNYASEEYWGAKSLVLMAKNYLALGDKYQASYTVDQIIANYKDFPDVVTEAKQVKSQIKK</sequence>